<reference evidence="9" key="1">
    <citation type="submission" date="2023-07" db="EMBL/GenBank/DDBJ databases">
        <title>Chromosome-level genome assembly of Artemia franciscana.</title>
        <authorList>
            <person name="Jo E."/>
        </authorList>
    </citation>
    <scope>NUCLEOTIDE SEQUENCE</scope>
    <source>
        <tissue evidence="9">Whole body</tissue>
    </source>
</reference>
<keyword evidence="2" id="KW-0479">Metal-binding</keyword>
<dbReference type="EMBL" id="JAVRJZ010000018">
    <property type="protein sequence ID" value="KAK2708123.1"/>
    <property type="molecule type" value="Genomic_DNA"/>
</dbReference>
<evidence type="ECO:0000256" key="4">
    <source>
        <dbReference type="ARBA" id="ARBA00022771"/>
    </source>
</evidence>
<evidence type="ECO:0000256" key="1">
    <source>
        <dbReference type="ARBA" id="ARBA00004123"/>
    </source>
</evidence>
<proteinExistence type="predicted"/>
<protein>
    <recommendedName>
        <fullName evidence="8">C2H2-type domain-containing protein</fullName>
    </recommendedName>
</protein>
<evidence type="ECO:0000256" key="2">
    <source>
        <dbReference type="ARBA" id="ARBA00022723"/>
    </source>
</evidence>
<dbReference type="PANTHER" id="PTHR14003">
    <property type="entry name" value="TRANSCRIPTIONAL REPRESSOR PROTEIN YY"/>
    <property type="match status" value="1"/>
</dbReference>
<keyword evidence="10" id="KW-1185">Reference proteome</keyword>
<accession>A0AA88HFS7</accession>
<evidence type="ECO:0000256" key="5">
    <source>
        <dbReference type="ARBA" id="ARBA00022833"/>
    </source>
</evidence>
<evidence type="ECO:0000313" key="10">
    <source>
        <dbReference type="Proteomes" id="UP001187531"/>
    </source>
</evidence>
<keyword evidence="4 7" id="KW-0863">Zinc-finger</keyword>
<dbReference type="GO" id="GO:0005667">
    <property type="term" value="C:transcription regulator complex"/>
    <property type="evidence" value="ECO:0007669"/>
    <property type="project" value="TreeGrafter"/>
</dbReference>
<keyword evidence="3" id="KW-0677">Repeat</keyword>
<dbReference type="GO" id="GO:0000978">
    <property type="term" value="F:RNA polymerase II cis-regulatory region sequence-specific DNA binding"/>
    <property type="evidence" value="ECO:0007669"/>
    <property type="project" value="TreeGrafter"/>
</dbReference>
<dbReference type="PROSITE" id="PS00028">
    <property type="entry name" value="ZINC_FINGER_C2H2_1"/>
    <property type="match status" value="1"/>
</dbReference>
<feature type="domain" description="C2H2-type" evidence="8">
    <location>
        <begin position="241"/>
        <end position="268"/>
    </location>
</feature>
<organism evidence="9 10">
    <name type="scientific">Artemia franciscana</name>
    <name type="common">Brine shrimp</name>
    <name type="synonym">Artemia sanfranciscana</name>
    <dbReference type="NCBI Taxonomy" id="6661"/>
    <lineage>
        <taxon>Eukaryota</taxon>
        <taxon>Metazoa</taxon>
        <taxon>Ecdysozoa</taxon>
        <taxon>Arthropoda</taxon>
        <taxon>Crustacea</taxon>
        <taxon>Branchiopoda</taxon>
        <taxon>Anostraca</taxon>
        <taxon>Artemiidae</taxon>
        <taxon>Artemia</taxon>
    </lineage>
</organism>
<dbReference type="GO" id="GO:0000981">
    <property type="term" value="F:DNA-binding transcription factor activity, RNA polymerase II-specific"/>
    <property type="evidence" value="ECO:0007669"/>
    <property type="project" value="TreeGrafter"/>
</dbReference>
<dbReference type="Pfam" id="PF00096">
    <property type="entry name" value="zf-C2H2"/>
    <property type="match status" value="1"/>
</dbReference>
<dbReference type="InterPro" id="IPR013087">
    <property type="entry name" value="Znf_C2H2_type"/>
</dbReference>
<dbReference type="Proteomes" id="UP001187531">
    <property type="component" value="Unassembled WGS sequence"/>
</dbReference>
<comment type="caution">
    <text evidence="9">The sequence shown here is derived from an EMBL/GenBank/DDBJ whole genome shotgun (WGS) entry which is preliminary data.</text>
</comment>
<dbReference type="SMART" id="SM00355">
    <property type="entry name" value="ZnF_C2H2"/>
    <property type="match status" value="1"/>
</dbReference>
<dbReference type="Gene3D" id="3.30.160.60">
    <property type="entry name" value="Classic Zinc Finger"/>
    <property type="match status" value="1"/>
</dbReference>
<dbReference type="AlphaFoldDB" id="A0AA88HFS7"/>
<dbReference type="PANTHER" id="PTHR14003:SF23">
    <property type="entry name" value="ZINC FINGER PROTEIN 143"/>
    <property type="match status" value="1"/>
</dbReference>
<dbReference type="PROSITE" id="PS50157">
    <property type="entry name" value="ZINC_FINGER_C2H2_2"/>
    <property type="match status" value="1"/>
</dbReference>
<dbReference type="FunFam" id="3.30.160.60:FF:001498">
    <property type="entry name" value="Zinc finger protein 404"/>
    <property type="match status" value="1"/>
</dbReference>
<keyword evidence="6" id="KW-0539">Nucleus</keyword>
<dbReference type="GO" id="GO:0000785">
    <property type="term" value="C:chromatin"/>
    <property type="evidence" value="ECO:0007669"/>
    <property type="project" value="TreeGrafter"/>
</dbReference>
<evidence type="ECO:0000256" key="7">
    <source>
        <dbReference type="PROSITE-ProRule" id="PRU00042"/>
    </source>
</evidence>
<dbReference type="InterPro" id="IPR036236">
    <property type="entry name" value="Znf_C2H2_sf"/>
</dbReference>
<comment type="subcellular location">
    <subcellularLocation>
        <location evidence="1">Nucleus</location>
    </subcellularLocation>
</comment>
<name>A0AA88HFS7_ARTSF</name>
<evidence type="ECO:0000259" key="8">
    <source>
        <dbReference type="PROSITE" id="PS50157"/>
    </source>
</evidence>
<dbReference type="GO" id="GO:0008270">
    <property type="term" value="F:zinc ion binding"/>
    <property type="evidence" value="ECO:0007669"/>
    <property type="project" value="UniProtKB-KW"/>
</dbReference>
<evidence type="ECO:0000256" key="3">
    <source>
        <dbReference type="ARBA" id="ARBA00022737"/>
    </source>
</evidence>
<evidence type="ECO:0000313" key="9">
    <source>
        <dbReference type="EMBL" id="KAK2708123.1"/>
    </source>
</evidence>
<dbReference type="GO" id="GO:0031519">
    <property type="term" value="C:PcG protein complex"/>
    <property type="evidence" value="ECO:0007669"/>
    <property type="project" value="TreeGrafter"/>
</dbReference>
<keyword evidence="5" id="KW-0862">Zinc</keyword>
<sequence length="281" mass="31315">MDASELFTITVKQETEDTSSNDNTYIFGSTYPTSSMEHEANLLGELSGTYEDFKFGIKLESNIDEDKELGDTSSNDNEDIFGSPHPILFMELEANLSAISPGISENYKLDANHIKPEASFDIDKEDGDSLSNDHKDIFGSTHSILFMELEANLLAVSPGISESCKLDANHINLDANIGLDKVLPAATFYNNDTSKRAFGLSSIYEFANTCVKEEMNSDFQQSQEVPNDIDVFAVNDVTKPFECDECGKAFSQKAHLSRHQRTHTGEKPFECDLKRISKEEY</sequence>
<evidence type="ECO:0000256" key="6">
    <source>
        <dbReference type="ARBA" id="ARBA00023242"/>
    </source>
</evidence>
<dbReference type="SUPFAM" id="SSF57667">
    <property type="entry name" value="beta-beta-alpha zinc fingers"/>
    <property type="match status" value="1"/>
</dbReference>
<gene>
    <name evidence="9" type="ORF">QYM36_013889</name>
</gene>